<dbReference type="EMBL" id="JBJUIK010000010">
    <property type="protein sequence ID" value="KAL3516542.1"/>
    <property type="molecule type" value="Genomic_DNA"/>
</dbReference>
<feature type="region of interest" description="Disordered" evidence="1">
    <location>
        <begin position="26"/>
        <end position="48"/>
    </location>
</feature>
<proteinExistence type="predicted"/>
<name>A0ABD2ZEL8_9GENT</name>
<sequence>MRSSLRSTNSISSNFFTPASSPVSHVGNDIIVQPQTSESHASENNDDIQTFEEQKMHLESIQMFELQVVTNSYQEVPVTDLY</sequence>
<comment type="caution">
    <text evidence="2">The sequence shown here is derived from an EMBL/GenBank/DDBJ whole genome shotgun (WGS) entry which is preliminary data.</text>
</comment>
<evidence type="ECO:0000256" key="1">
    <source>
        <dbReference type="SAM" id="MobiDB-lite"/>
    </source>
</evidence>
<keyword evidence="3" id="KW-1185">Reference proteome</keyword>
<protein>
    <submittedName>
        <fullName evidence="2">Uncharacterized protein</fullName>
    </submittedName>
</protein>
<dbReference type="AlphaFoldDB" id="A0ABD2ZEL8"/>
<evidence type="ECO:0000313" key="2">
    <source>
        <dbReference type="EMBL" id="KAL3516542.1"/>
    </source>
</evidence>
<dbReference type="Proteomes" id="UP001630127">
    <property type="component" value="Unassembled WGS sequence"/>
</dbReference>
<gene>
    <name evidence="2" type="ORF">ACH5RR_023444</name>
</gene>
<reference evidence="2 3" key="1">
    <citation type="submission" date="2024-11" db="EMBL/GenBank/DDBJ databases">
        <title>A near-complete genome assembly of Cinchona calisaya.</title>
        <authorList>
            <person name="Lian D.C."/>
            <person name="Zhao X.W."/>
            <person name="Wei L."/>
        </authorList>
    </citation>
    <scope>NUCLEOTIDE SEQUENCE [LARGE SCALE GENOMIC DNA]</scope>
    <source>
        <tissue evidence="2">Nenye</tissue>
    </source>
</reference>
<evidence type="ECO:0000313" key="3">
    <source>
        <dbReference type="Proteomes" id="UP001630127"/>
    </source>
</evidence>
<accession>A0ABD2ZEL8</accession>
<organism evidence="2 3">
    <name type="scientific">Cinchona calisaya</name>
    <dbReference type="NCBI Taxonomy" id="153742"/>
    <lineage>
        <taxon>Eukaryota</taxon>
        <taxon>Viridiplantae</taxon>
        <taxon>Streptophyta</taxon>
        <taxon>Embryophyta</taxon>
        <taxon>Tracheophyta</taxon>
        <taxon>Spermatophyta</taxon>
        <taxon>Magnoliopsida</taxon>
        <taxon>eudicotyledons</taxon>
        <taxon>Gunneridae</taxon>
        <taxon>Pentapetalae</taxon>
        <taxon>asterids</taxon>
        <taxon>lamiids</taxon>
        <taxon>Gentianales</taxon>
        <taxon>Rubiaceae</taxon>
        <taxon>Cinchonoideae</taxon>
        <taxon>Cinchoneae</taxon>
        <taxon>Cinchona</taxon>
    </lineage>
</organism>